<dbReference type="InterPro" id="IPR036291">
    <property type="entry name" value="NAD(P)-bd_dom_sf"/>
</dbReference>
<feature type="domain" description="D-isomer specific 2-hydroxyacid dehydrogenase catalytic" evidence="5">
    <location>
        <begin position="4"/>
        <end position="329"/>
    </location>
</feature>
<evidence type="ECO:0000313" key="7">
    <source>
        <dbReference type="EMBL" id="MDZ8118301.1"/>
    </source>
</evidence>
<gene>
    <name evidence="7" type="ORF">P9H32_06625</name>
</gene>
<dbReference type="PROSITE" id="PS00670">
    <property type="entry name" value="D_2_HYDROXYACID_DH_2"/>
    <property type="match status" value="1"/>
</dbReference>
<dbReference type="Gene3D" id="3.40.50.720">
    <property type="entry name" value="NAD(P)-binding Rossmann-like Domain"/>
    <property type="match status" value="2"/>
</dbReference>
<dbReference type="InterPro" id="IPR006140">
    <property type="entry name" value="D-isomer_DH_NAD-bd"/>
</dbReference>
<dbReference type="PANTHER" id="PTHR43026:SF1">
    <property type="entry name" value="2-HYDROXYACID DEHYDROGENASE HOMOLOG 1-RELATED"/>
    <property type="match status" value="1"/>
</dbReference>
<dbReference type="SUPFAM" id="SSF51735">
    <property type="entry name" value="NAD(P)-binding Rossmann-fold domains"/>
    <property type="match status" value="1"/>
</dbReference>
<dbReference type="CDD" id="cd12183">
    <property type="entry name" value="LDH_like_2"/>
    <property type="match status" value="1"/>
</dbReference>
<evidence type="ECO:0000256" key="4">
    <source>
        <dbReference type="RuleBase" id="RU003719"/>
    </source>
</evidence>
<comment type="similarity">
    <text evidence="1 4">Belongs to the D-isomer specific 2-hydroxyacid dehydrogenase family.</text>
</comment>
<proteinExistence type="inferred from homology"/>
<evidence type="ECO:0000256" key="2">
    <source>
        <dbReference type="ARBA" id="ARBA00023002"/>
    </source>
</evidence>
<dbReference type="EMBL" id="JARVCO010000007">
    <property type="protein sequence ID" value="MDZ8118301.1"/>
    <property type="molecule type" value="Genomic_DNA"/>
</dbReference>
<dbReference type="InterPro" id="IPR058205">
    <property type="entry name" value="D-LDH-like"/>
</dbReference>
<evidence type="ECO:0000259" key="6">
    <source>
        <dbReference type="Pfam" id="PF02826"/>
    </source>
</evidence>
<dbReference type="Proteomes" id="UP001290861">
    <property type="component" value="Unassembled WGS sequence"/>
</dbReference>
<comment type="caution">
    <text evidence="7">The sequence shown here is derived from an EMBL/GenBank/DDBJ whole genome shotgun (WGS) entry which is preliminary data.</text>
</comment>
<name>A0ABU5MWH6_9BACT</name>
<dbReference type="Pfam" id="PF02826">
    <property type="entry name" value="2-Hacid_dh_C"/>
    <property type="match status" value="1"/>
</dbReference>
<organism evidence="7 8">
    <name type="scientific">Pontiella agarivorans</name>
    <dbReference type="NCBI Taxonomy" id="3038953"/>
    <lineage>
        <taxon>Bacteria</taxon>
        <taxon>Pseudomonadati</taxon>
        <taxon>Kiritimatiellota</taxon>
        <taxon>Kiritimatiellia</taxon>
        <taxon>Kiritimatiellales</taxon>
        <taxon>Pontiellaceae</taxon>
        <taxon>Pontiella</taxon>
    </lineage>
</organism>
<dbReference type="InterPro" id="IPR006139">
    <property type="entry name" value="D-isomer_2_OHA_DH_cat_dom"/>
</dbReference>
<keyword evidence="2 4" id="KW-0560">Oxidoreductase</keyword>
<dbReference type="Pfam" id="PF00389">
    <property type="entry name" value="2-Hacid_dh"/>
    <property type="match status" value="1"/>
</dbReference>
<evidence type="ECO:0000259" key="5">
    <source>
        <dbReference type="Pfam" id="PF00389"/>
    </source>
</evidence>
<protein>
    <submittedName>
        <fullName evidence="7">2-hydroxyacid dehydrogenase</fullName>
        <ecNumber evidence="7">1.1.1.28</ecNumber>
    </submittedName>
</protein>
<dbReference type="RefSeq" id="WP_322608099.1">
    <property type="nucleotide sequence ID" value="NZ_JARVCO010000007.1"/>
</dbReference>
<keyword evidence="8" id="KW-1185">Reference proteome</keyword>
<reference evidence="7 8" key="1">
    <citation type="journal article" date="2024" name="Appl. Environ. Microbiol.">
        <title>Pontiella agarivorans sp. nov., a novel marine anaerobic bacterium capable of degrading macroalgal polysaccharides and fixing nitrogen.</title>
        <authorList>
            <person name="Liu N."/>
            <person name="Kivenson V."/>
            <person name="Peng X."/>
            <person name="Cui Z."/>
            <person name="Lankiewicz T.S."/>
            <person name="Gosselin K.M."/>
            <person name="English C.J."/>
            <person name="Blair E.M."/>
            <person name="O'Malley M.A."/>
            <person name="Valentine D.L."/>
        </authorList>
    </citation>
    <scope>NUCLEOTIDE SEQUENCE [LARGE SCALE GENOMIC DNA]</scope>
    <source>
        <strain evidence="7 8">NLcol2</strain>
    </source>
</reference>
<dbReference type="SUPFAM" id="SSF52283">
    <property type="entry name" value="Formate/glycerate dehydrogenase catalytic domain-like"/>
    <property type="match status" value="1"/>
</dbReference>
<dbReference type="InterPro" id="IPR029753">
    <property type="entry name" value="D-isomer_DH_CS"/>
</dbReference>
<dbReference type="PANTHER" id="PTHR43026">
    <property type="entry name" value="2-HYDROXYACID DEHYDROGENASE HOMOLOG 1-RELATED"/>
    <property type="match status" value="1"/>
</dbReference>
<evidence type="ECO:0000256" key="3">
    <source>
        <dbReference type="ARBA" id="ARBA00023027"/>
    </source>
</evidence>
<evidence type="ECO:0000313" key="8">
    <source>
        <dbReference type="Proteomes" id="UP001290861"/>
    </source>
</evidence>
<dbReference type="GO" id="GO:0008720">
    <property type="term" value="F:D-lactate dehydrogenase (NAD+) activity"/>
    <property type="evidence" value="ECO:0007669"/>
    <property type="project" value="UniProtKB-EC"/>
</dbReference>
<dbReference type="EC" id="1.1.1.28" evidence="7"/>
<dbReference type="PROSITE" id="PS00671">
    <property type="entry name" value="D_2_HYDROXYACID_DH_3"/>
    <property type="match status" value="1"/>
</dbReference>
<evidence type="ECO:0000256" key="1">
    <source>
        <dbReference type="ARBA" id="ARBA00005854"/>
    </source>
</evidence>
<accession>A0ABU5MWH6</accession>
<sequence>MKIAFFSTKPYDRKFFDRCNEGFGHEITYFDTRLVRETVKLAEGFECVCVFVNDRVDASALIALAAQGTRLVALRCAGFNNVDIKSAKELGVTVMRVPAYSPYAVAEHTVGLMLALNRKIYWANSRVKEGNFSLDGLLGFDMRTRTVGLVGTGKIGERVASVLSGFGCRIIAHDKVENPVCKEQFDVEYVSLDELFCTSDIISLHCPLFKETMHLINSETISKMKKGVMIINTSRGALIDAKAAIEGLKSEKIGYLGIDVYEEEEELFFEDKTFEIRTDDVFARLTTFPNVVITGHQAYFTQEAVTAISKTTLENITAYENGGELENAVISD</sequence>
<feature type="domain" description="D-isomer specific 2-hydroxyacid dehydrogenase NAD-binding" evidence="6">
    <location>
        <begin position="110"/>
        <end position="298"/>
    </location>
</feature>
<keyword evidence="3" id="KW-0520">NAD</keyword>